<dbReference type="EMBL" id="CM001023">
    <property type="protein sequence ID" value="EAZ79307.2"/>
    <property type="molecule type" value="Genomic_DNA"/>
</dbReference>
<dbReference type="EMBL" id="AAXU02000001">
    <property type="protein sequence ID" value="EAZ79307.2"/>
    <property type="molecule type" value="Genomic_DNA"/>
</dbReference>
<gene>
    <name evidence="3" type="ORF">ALPR1_16703</name>
</gene>
<keyword evidence="4" id="KW-1185">Reference proteome</keyword>
<evidence type="ECO:0000313" key="3">
    <source>
        <dbReference type="EMBL" id="EAZ79307.2"/>
    </source>
</evidence>
<evidence type="ECO:0000256" key="1">
    <source>
        <dbReference type="SAM" id="SignalP"/>
    </source>
</evidence>
<name>A3I2K3_9BACT</name>
<comment type="caution">
    <text evidence="3">The sequence shown here is derived from an EMBL/GenBank/DDBJ whole genome shotgun (WGS) entry which is preliminary data.</text>
</comment>
<dbReference type="InterPro" id="IPR051918">
    <property type="entry name" value="STPP_CPPED1"/>
</dbReference>
<reference evidence="3 4" key="1">
    <citation type="journal article" date="2011" name="J. Bacteriol.">
        <title>Complete genome sequence of Algoriphagus sp. PR1, bacterial prey of a colony-forming choanoflagellate.</title>
        <authorList>
            <person name="Alegado R.A."/>
            <person name="Ferriera S."/>
            <person name="Nusbaum C."/>
            <person name="Young S.K."/>
            <person name="Zeng Q."/>
            <person name="Imamovic A."/>
            <person name="Fairclough S.R."/>
            <person name="King N."/>
        </authorList>
    </citation>
    <scope>NUCLEOTIDE SEQUENCE [LARGE SCALE GENOMIC DNA]</scope>
    <source>
        <strain evidence="3 4">PR1</strain>
    </source>
</reference>
<dbReference type="Proteomes" id="UP000003919">
    <property type="component" value="Chromosome"/>
</dbReference>
<dbReference type="SUPFAM" id="SSF56300">
    <property type="entry name" value="Metallo-dependent phosphatases"/>
    <property type="match status" value="1"/>
</dbReference>
<dbReference type="InterPro" id="IPR004843">
    <property type="entry name" value="Calcineurin-like_PHP"/>
</dbReference>
<evidence type="ECO:0000259" key="2">
    <source>
        <dbReference type="Pfam" id="PF00149"/>
    </source>
</evidence>
<dbReference type="STRING" id="388413.ALPR1_16703"/>
<dbReference type="AlphaFoldDB" id="A3I2K3"/>
<sequence length="398" mass="45811">MNRLVLSIPVLFSFLLVGCSQSNDKEIDDTWTFVSMPDFLNVDCDYPQEGWEDALSYILTSVKEENPDFLVVAGDLVMGHWDSPEWNDKDTIAKYADRYYSAWTRRMNDHGLKFYTSIGDHEVGDNPWNNPKKLKAVKLYKNAFAKYLDMPKNGPDHMKGTAFWWRHKNVLFISTDVFEEGESDQGFIKAGVTGKQLEWLRQVLEENKDADHRIVLGHAPTLGPVRKWSSSGLMIKEGQDSEFWQTMKEYNVDAYLCGEVHAITCTERDGIMQVAHGGLIGYNTRTNYMVVKVSQNKIELEIKEIELLPHGNHLWQTKNNRPLENVTISKENKAKGFYPVGSVTISKTDGKQFINRKGYFLRKYETSNEYAVPIFRKDNDQGLPYQLPKVLINEDQNN</sequence>
<dbReference type="PANTHER" id="PTHR43143:SF1">
    <property type="entry name" value="SERINE_THREONINE-PROTEIN PHOSPHATASE CPPED1"/>
    <property type="match status" value="1"/>
</dbReference>
<keyword evidence="1" id="KW-0732">Signal</keyword>
<dbReference type="HOGENOM" id="CLU_769039_0_0_10"/>
<dbReference type="PANTHER" id="PTHR43143">
    <property type="entry name" value="METALLOPHOSPHOESTERASE, CALCINEURIN SUPERFAMILY"/>
    <property type="match status" value="1"/>
</dbReference>
<feature type="domain" description="Calcineurin-like phosphoesterase" evidence="2">
    <location>
        <begin position="51"/>
        <end position="261"/>
    </location>
</feature>
<accession>A3I2K3</accession>
<proteinExistence type="predicted"/>
<dbReference type="GO" id="GO:0016787">
    <property type="term" value="F:hydrolase activity"/>
    <property type="evidence" value="ECO:0007669"/>
    <property type="project" value="InterPro"/>
</dbReference>
<dbReference type="Pfam" id="PF00149">
    <property type="entry name" value="Metallophos"/>
    <property type="match status" value="1"/>
</dbReference>
<feature type="chain" id="PRO_5002653638" evidence="1">
    <location>
        <begin position="23"/>
        <end position="398"/>
    </location>
</feature>
<protein>
    <submittedName>
        <fullName evidence="3">Ser/Thr protein phosphatase family protein</fullName>
    </submittedName>
</protein>
<organism evidence="3 4">
    <name type="scientific">Algoriphagus machipongonensis</name>
    <dbReference type="NCBI Taxonomy" id="388413"/>
    <lineage>
        <taxon>Bacteria</taxon>
        <taxon>Pseudomonadati</taxon>
        <taxon>Bacteroidota</taxon>
        <taxon>Cytophagia</taxon>
        <taxon>Cytophagales</taxon>
        <taxon>Cyclobacteriaceae</taxon>
        <taxon>Algoriphagus</taxon>
    </lineage>
</organism>
<dbReference type="InterPro" id="IPR029052">
    <property type="entry name" value="Metallo-depent_PP-like"/>
</dbReference>
<feature type="signal peptide" evidence="1">
    <location>
        <begin position="1"/>
        <end position="22"/>
    </location>
</feature>
<dbReference type="PROSITE" id="PS51257">
    <property type="entry name" value="PROKAR_LIPOPROTEIN"/>
    <property type="match status" value="1"/>
</dbReference>
<dbReference type="OrthoDB" id="9801383at2"/>
<dbReference type="eggNOG" id="COG1409">
    <property type="taxonomic scope" value="Bacteria"/>
</dbReference>
<dbReference type="Gene3D" id="3.60.21.10">
    <property type="match status" value="1"/>
</dbReference>
<evidence type="ECO:0000313" key="4">
    <source>
        <dbReference type="Proteomes" id="UP000003919"/>
    </source>
</evidence>
<dbReference type="RefSeq" id="WP_008202215.1">
    <property type="nucleotide sequence ID" value="NZ_CM001023.1"/>
</dbReference>